<proteinExistence type="predicted"/>
<gene>
    <name evidence="2" type="ORF">AKO1_007077</name>
</gene>
<protein>
    <submittedName>
        <fullName evidence="2">MRL1</fullName>
    </submittedName>
</protein>
<organism evidence="2 3">
    <name type="scientific">Acrasis kona</name>
    <dbReference type="NCBI Taxonomy" id="1008807"/>
    <lineage>
        <taxon>Eukaryota</taxon>
        <taxon>Discoba</taxon>
        <taxon>Heterolobosea</taxon>
        <taxon>Tetramitia</taxon>
        <taxon>Eutetramitia</taxon>
        <taxon>Acrasidae</taxon>
        <taxon>Acrasis</taxon>
    </lineage>
</organism>
<dbReference type="Gene3D" id="1.25.40.10">
    <property type="entry name" value="Tetratricopeptide repeat domain"/>
    <property type="match status" value="1"/>
</dbReference>
<dbReference type="PROSITE" id="PS51375">
    <property type="entry name" value="PPR"/>
    <property type="match status" value="1"/>
</dbReference>
<dbReference type="InterPro" id="IPR011990">
    <property type="entry name" value="TPR-like_helical_dom_sf"/>
</dbReference>
<reference evidence="2 3" key="1">
    <citation type="submission" date="2024-03" db="EMBL/GenBank/DDBJ databases">
        <title>The Acrasis kona genome and developmental transcriptomes reveal deep origins of eukaryotic multicellular pathways.</title>
        <authorList>
            <person name="Sheikh S."/>
            <person name="Fu C.-J."/>
            <person name="Brown M.W."/>
            <person name="Baldauf S.L."/>
        </authorList>
    </citation>
    <scope>NUCLEOTIDE SEQUENCE [LARGE SCALE GENOMIC DNA]</scope>
    <source>
        <strain evidence="2 3">ATCC MYA-3509</strain>
    </source>
</reference>
<sequence length="213" mass="25201">MLRANTRATRILNSDKILFASIRNYATNKYNFVRGVPVPLPHQMKTMMKPREKMIRTRNVEIERKDKVEARDKLDVYDIWVKQGHELNIYGIKEMLGNCIEISTPQDSYGVKKGLEILAQAKKSGFPMDNELYLYMMQTATRNHDYDLVLQVFSWFERDNIEIDSQVYMCLIRACSLVDKPKEAKEWYDILMKKELAPSFLQFPRLYNQLKNF</sequence>
<dbReference type="AlphaFoldDB" id="A0AAW2YT13"/>
<dbReference type="EMBL" id="JAOPGA020000651">
    <property type="protein sequence ID" value="KAL0480335.1"/>
    <property type="molecule type" value="Genomic_DNA"/>
</dbReference>
<name>A0AAW2YT13_9EUKA</name>
<evidence type="ECO:0000256" key="1">
    <source>
        <dbReference type="PROSITE-ProRule" id="PRU00708"/>
    </source>
</evidence>
<feature type="repeat" description="PPR" evidence="1">
    <location>
        <begin position="164"/>
        <end position="198"/>
    </location>
</feature>
<dbReference type="Proteomes" id="UP001431209">
    <property type="component" value="Unassembled WGS sequence"/>
</dbReference>
<evidence type="ECO:0000313" key="3">
    <source>
        <dbReference type="Proteomes" id="UP001431209"/>
    </source>
</evidence>
<comment type="caution">
    <text evidence="2">The sequence shown here is derived from an EMBL/GenBank/DDBJ whole genome shotgun (WGS) entry which is preliminary data.</text>
</comment>
<accession>A0AAW2YT13</accession>
<dbReference type="InterPro" id="IPR002885">
    <property type="entry name" value="PPR_rpt"/>
</dbReference>
<keyword evidence="3" id="KW-1185">Reference proteome</keyword>
<evidence type="ECO:0000313" key="2">
    <source>
        <dbReference type="EMBL" id="KAL0480335.1"/>
    </source>
</evidence>